<accession>A0A1J1H1M2</accession>
<dbReference type="GeneID" id="39734370"/>
<dbReference type="AlphaFoldDB" id="A0A1J1H1M2"/>
<proteinExistence type="predicted"/>
<organism evidence="2 3">
    <name type="scientific">Plasmodium relictum</name>
    <dbReference type="NCBI Taxonomy" id="85471"/>
    <lineage>
        <taxon>Eukaryota</taxon>
        <taxon>Sar</taxon>
        <taxon>Alveolata</taxon>
        <taxon>Apicomplexa</taxon>
        <taxon>Aconoidasida</taxon>
        <taxon>Haemosporida</taxon>
        <taxon>Plasmodiidae</taxon>
        <taxon>Plasmodium</taxon>
        <taxon>Plasmodium (Haemamoeba)</taxon>
    </lineage>
</organism>
<dbReference type="OrthoDB" id="387504at2759"/>
<reference evidence="2 3" key="1">
    <citation type="submission" date="2015-04" db="EMBL/GenBank/DDBJ databases">
        <authorList>
            <consortium name="Pathogen Informatics"/>
        </authorList>
    </citation>
    <scope>NUCLEOTIDE SEQUENCE [LARGE SCALE GENOMIC DNA]</scope>
    <source>
        <strain evidence="2 3">SGS1</strain>
    </source>
</reference>
<feature type="coiled-coil region" evidence="1">
    <location>
        <begin position="7"/>
        <end position="34"/>
    </location>
</feature>
<dbReference type="RefSeq" id="XP_028531480.1">
    <property type="nucleotide sequence ID" value="XM_028679200.1"/>
</dbReference>
<protein>
    <submittedName>
        <fullName evidence="2">Uncharacterized protein</fullName>
    </submittedName>
</protein>
<sequence>MEKYKSIKEIRDGIKEMELECRKLKKDIKKKEKDRKLFKISTVVLKKYNSYLYNNLNNFSNNHFNYIFMYSCGILFTNTTFENDNKGHSNNLINSNISNFFRHEENEKINKSNISLVNIIKQKKLFHKNKHLEKKKHEKYKEHSELSSKKKGVNNMNNIYYNFSLKNYEKSIESVKSEVMKSEVKNTFFNIKEKDNLLNIIILDKKEREIEEYDNEQDKNVNCLKEQMFKKNYEQIKKKKKKKSFITTLNSNFYNDSKKKKSYYNFHFDREYNKKEEKNLNSDGLNSASNIINSILSHKDNFSNLNKNCIYNFSHMNNIYDEKKIRDDKDYKLKYSSNELLKDKSSYCSLYRNKKYYEKKRTNNRSHIDSYIDLIKNDKVFSFFENKKKTKNTFIGFMNQIKNIFFLNENKDNCIKEIKEKKEEFNILKYQCLIKSKKVEIYLCVCPNCLKNFYLLIKKSSNKKLKSKVFHPSHFSSLVSDLKKQKAHFLSEQNIQKYENFSDKKNFCLDINSVEYFYETKIFNENENKFDYCSCYIKMEKNNFFDNLDILLYI</sequence>
<keyword evidence="3" id="KW-1185">Reference proteome</keyword>
<dbReference type="KEGG" id="prel:PRELSG_0112000"/>
<gene>
    <name evidence="2" type="ORF">PRELSG_0112000</name>
</gene>
<evidence type="ECO:0000256" key="1">
    <source>
        <dbReference type="SAM" id="Coils"/>
    </source>
</evidence>
<dbReference type="EMBL" id="LN835296">
    <property type="protein sequence ID" value="CRG98470.1"/>
    <property type="molecule type" value="Genomic_DNA"/>
</dbReference>
<name>A0A1J1H1M2_PLARL</name>
<evidence type="ECO:0000313" key="2">
    <source>
        <dbReference type="EMBL" id="CRG98470.1"/>
    </source>
</evidence>
<dbReference type="VEuPathDB" id="PlasmoDB:PRELSG_0112000"/>
<keyword evidence="1" id="KW-0175">Coiled coil</keyword>
<evidence type="ECO:0000313" key="3">
    <source>
        <dbReference type="Proteomes" id="UP000220158"/>
    </source>
</evidence>
<dbReference type="Proteomes" id="UP000220158">
    <property type="component" value="Chromosome 1"/>
</dbReference>